<keyword evidence="1" id="KW-0255">Endonuclease</keyword>
<accession>A0ACD5DG20</accession>
<organism evidence="1 2">
    <name type="scientific">Lentilactobacillus terminaliae</name>
    <dbReference type="NCBI Taxonomy" id="3003483"/>
    <lineage>
        <taxon>Bacteria</taxon>
        <taxon>Bacillati</taxon>
        <taxon>Bacillota</taxon>
        <taxon>Bacilli</taxon>
        <taxon>Lactobacillales</taxon>
        <taxon>Lactobacillaceae</taxon>
        <taxon>Lentilactobacillus</taxon>
    </lineage>
</organism>
<dbReference type="EMBL" id="CP168151">
    <property type="protein sequence ID" value="XFD40108.1"/>
    <property type="molecule type" value="Genomic_DNA"/>
</dbReference>
<sequence>MTEPYTLGLDIGTNSVGFAAIDSHYQLIRAKGKNVIGVRLFEEGKTAEERRGFRTTRRRLNRRKWRLNFLNEIFAPHLAEIDETFLRRLKYSNLSNQDTNKAFSGSLLFPDKTDAEYYKNYKTIYHLRHKLMTEDRQFDLREVYLAIHHIVKYRGNFLNNTPVNQFSVGKMELDDQFDQLNEAFKNLEIDFEINTEDTNSFKDELIDNEIRKLDRQKSLKDKLAIAVSDKQIQKNNKKIASEIVKAFLGYKFKLDVILQHDTEEAKDWQLNFDDEEINDNLANLSGMMNNDELTIVEIIQNVCSQVTLATIVPEGMSLSESMIDKYYRHGKDLDKLKKLMGYLPEQQATELRSAYAKYVGSIDNVKVISRDKFYSEVQNIVDDSALAKEILEEIELDKFMPKQRTSANGSIPHQMHQIELDKIIEMQGKYYPFLLELNPNEQRQKVAKYKLDELVTFRVPYYVGPMITAEDQEKSSGKSFAWMKRKAGGDITPWNFDEKVDRMESANQFIRRMTTNDTYLFAEDVLPDESILYQKFKVLNELNMVRVDGHRLSISEKQAIFDNLFKQQKGVSVKQLQNFLISYKQYLKAPKIEGLSDPIKFNNSLGTYNELRKTFPDNIDNPDYQHDFENIIEWSTVFEDRKIYEAKLAEITWLTSSQVKSLVSLRHRGWGRLSAKLLTGVRNANGESIMDLLWNTNNNFMQIMADSEIAEQVHQMNLNFVRPDNLETILDDAYTSPQNKKAIRQVVRIVEDIVKAVGQEPAKIAIEFTRSDDERPVRTKSRYSQMLDTFESTAKDIVDEGLKDELINFADQKKMSDKYVLYFSQLGRDMYTGVPINIDDLNNYDIDHVLPQAFIKDDSLNNRVLVKKAVNNAKSDSVPYVRFSQKMGVFWRQLADAGLISKRKLKNLFTDPDSIDKYTAHGFINRQLVETSQVIKLSANILGNMYQEKGTEIIEIRAKQNTEFRKQFNLIKVREVNDYHHAMDGYLTALLGSYMYERYPKLRPAFVYGDFNKLPETNGKWSFDFIGPLADTDKITNSEGEILWDKEQNLKILNDIYNYKFMLVSKEVHANKGALFNQTVYSKSTVENKRLIPIKQSKPIELYGGYSGNNDAYMALVKSKGKFKIVGVPVRAVSLLNEAKKVSEQKYIETLTEVLVPQFNKNKKNRKTGEITIVTDKFEIIIPRILYGQLVVDGSDKYTLGSSEYKHNAKQLVLSKKSMEILDKHRDTPANDDQLIRVFDEIIGIVNRHFTLYDTSRSRQLLSDGRDRFVGLPNFNEYIGNKLTSIGKRETLDNILNGLHANAVRKDLKLLGLKTPFGMMQSKGGIVLSENAKIIYQSVSGLFEREVKIKDL</sequence>
<keyword evidence="2" id="KW-1185">Reference proteome</keyword>
<dbReference type="Proteomes" id="UP001149860">
    <property type="component" value="Chromosome"/>
</dbReference>
<reference evidence="1" key="1">
    <citation type="submission" date="2024-08" db="EMBL/GenBank/DDBJ databases">
        <title>Lentilactobacillus sp. nov., isolated from tree bark.</title>
        <authorList>
            <person name="Phuengjayaem S."/>
            <person name="Tanasupawat S."/>
        </authorList>
    </citation>
    <scope>NUCLEOTIDE SEQUENCE</scope>
    <source>
        <strain evidence="1">SPB1-3</strain>
    </source>
</reference>
<keyword evidence="1" id="KW-0378">Hydrolase</keyword>
<evidence type="ECO:0000313" key="1">
    <source>
        <dbReference type="EMBL" id="XFD40108.1"/>
    </source>
</evidence>
<name>A0ACD5DG20_9LACO</name>
<protein>
    <submittedName>
        <fullName evidence="1">Type II CRISPR RNA-guided endonuclease Cas9</fullName>
    </submittedName>
</protein>
<evidence type="ECO:0000313" key="2">
    <source>
        <dbReference type="Proteomes" id="UP001149860"/>
    </source>
</evidence>
<proteinExistence type="predicted"/>
<gene>
    <name evidence="1" type="primary">cas9</name>
    <name evidence="1" type="synonym">csn1</name>
    <name evidence="1" type="ORF">O0236_002005</name>
</gene>
<keyword evidence="1" id="KW-0540">Nuclease</keyword>